<dbReference type="SMART" id="SM00382">
    <property type="entry name" value="AAA"/>
    <property type="match status" value="1"/>
</dbReference>
<dbReference type="PANTHER" id="PTHR43423:SF1">
    <property type="entry name" value="ABC TRANSPORTER I FAMILY MEMBER 17"/>
    <property type="match status" value="1"/>
</dbReference>
<dbReference type="AlphaFoldDB" id="A0AAT9LI95"/>
<dbReference type="SUPFAM" id="SSF52540">
    <property type="entry name" value="P-loop containing nucleoside triphosphate hydrolases"/>
    <property type="match status" value="1"/>
</dbReference>
<dbReference type="InterPro" id="IPR003593">
    <property type="entry name" value="AAA+_ATPase"/>
</dbReference>
<reference evidence="5" key="1">
    <citation type="submission" date="2020-10" db="EMBL/GenBank/DDBJ databases">
        <authorList>
            <person name="Kadnikov V."/>
            <person name="Beletsky A.V."/>
            <person name="Mardanov A.V."/>
            <person name="Karnachuk O.V."/>
            <person name="Ravin N.V."/>
        </authorList>
    </citation>
    <scope>NUCLEOTIDE SEQUENCE</scope>
    <source>
        <strain evidence="5">Bu02</strain>
    </source>
</reference>
<reference evidence="5" key="2">
    <citation type="journal article" date="2023" name="Biology">
        <title>Prokaryotic Life Associated with Coal-Fire Gas Vents Revealed by Metagenomics.</title>
        <authorList>
            <person name="Kadnikov V.V."/>
            <person name="Mardanov A.V."/>
            <person name="Beletsky A.V."/>
            <person name="Karnachuk O.V."/>
            <person name="Ravin N.V."/>
        </authorList>
    </citation>
    <scope>NUCLEOTIDE SEQUENCE</scope>
    <source>
        <strain evidence="5">Bu02</strain>
    </source>
</reference>
<dbReference type="PANTHER" id="PTHR43423">
    <property type="entry name" value="ABC TRANSPORTER I FAMILY MEMBER 17"/>
    <property type="match status" value="1"/>
</dbReference>
<dbReference type="PROSITE" id="PS50893">
    <property type="entry name" value="ABC_TRANSPORTER_2"/>
    <property type="match status" value="1"/>
</dbReference>
<dbReference type="GO" id="GO:0016887">
    <property type="term" value="F:ATP hydrolysis activity"/>
    <property type="evidence" value="ECO:0007669"/>
    <property type="project" value="InterPro"/>
</dbReference>
<dbReference type="GO" id="GO:0005524">
    <property type="term" value="F:ATP binding"/>
    <property type="evidence" value="ECO:0007669"/>
    <property type="project" value="UniProtKB-KW"/>
</dbReference>
<dbReference type="KEGG" id="fcz:IMF26_02740"/>
<dbReference type="InterPro" id="IPR027417">
    <property type="entry name" value="P-loop_NTPase"/>
</dbReference>
<proteinExistence type="predicted"/>
<organism evidence="5">
    <name type="scientific">Candidatus Fermentithermobacillus carboniphilus</name>
    <dbReference type="NCBI Taxonomy" id="3085328"/>
    <lineage>
        <taxon>Bacteria</taxon>
        <taxon>Bacillati</taxon>
        <taxon>Bacillota</taxon>
        <taxon>Candidatus Fermentithermobacillia</taxon>
        <taxon>Candidatus Fermentithermobacillales</taxon>
        <taxon>Candidatus Fermentithermobacillaceae</taxon>
        <taxon>Candidatus Fermentithermobacillus</taxon>
    </lineage>
</organism>
<dbReference type="PROSITE" id="PS00211">
    <property type="entry name" value="ABC_TRANSPORTER_1"/>
    <property type="match status" value="1"/>
</dbReference>
<keyword evidence="1" id="KW-0813">Transport</keyword>
<sequence length="247" mass="27482">MEAIDFSYFYGELRALKKINLRVRKNSLVTIMGPTGSGKTTFLRALNRLNDLVDNSSHSGKLLLDGEDVYAKGTDVGALRRKVGMVFALPTPLPMTIFENVAYGPRKKGVSSRAALEELVERSLKAAALWDEVKDRLDMPARQLSGGQQQRLALARVLAVEPEVILLDEPTSGLDPISTLRIEELMNQLKRSYTIIFVTHNPQQAARLQGEVAFFYLGELVEFGPAAEVFTRPRDKRTEDYITGKVG</sequence>
<keyword evidence="3 5" id="KW-0067">ATP-binding</keyword>
<dbReference type="InterPro" id="IPR005670">
    <property type="entry name" value="PstB-like"/>
</dbReference>
<protein>
    <submittedName>
        <fullName evidence="5">Phosphate ABC transporter ATP-binding protein</fullName>
    </submittedName>
</protein>
<evidence type="ECO:0000256" key="2">
    <source>
        <dbReference type="ARBA" id="ARBA00022741"/>
    </source>
</evidence>
<name>A0AAT9LI95_9FIRM</name>
<dbReference type="GO" id="GO:0005315">
    <property type="term" value="F:phosphate transmembrane transporter activity"/>
    <property type="evidence" value="ECO:0007669"/>
    <property type="project" value="InterPro"/>
</dbReference>
<feature type="domain" description="ABC transporter" evidence="4">
    <location>
        <begin position="1"/>
        <end position="242"/>
    </location>
</feature>
<dbReference type="InterPro" id="IPR003439">
    <property type="entry name" value="ABC_transporter-like_ATP-bd"/>
</dbReference>
<dbReference type="InterPro" id="IPR017871">
    <property type="entry name" value="ABC_transporter-like_CS"/>
</dbReference>
<dbReference type="NCBIfam" id="TIGR00972">
    <property type="entry name" value="3a0107s01c2"/>
    <property type="match status" value="1"/>
</dbReference>
<dbReference type="GO" id="GO:0016020">
    <property type="term" value="C:membrane"/>
    <property type="evidence" value="ECO:0007669"/>
    <property type="project" value="InterPro"/>
</dbReference>
<dbReference type="Gene3D" id="3.40.50.300">
    <property type="entry name" value="P-loop containing nucleotide triphosphate hydrolases"/>
    <property type="match status" value="1"/>
</dbReference>
<gene>
    <name evidence="5" type="primary">pstB</name>
    <name evidence="5" type="ORF">IMF26_02740</name>
</gene>
<dbReference type="EMBL" id="CP062796">
    <property type="protein sequence ID" value="QUL99555.1"/>
    <property type="molecule type" value="Genomic_DNA"/>
</dbReference>
<evidence type="ECO:0000256" key="1">
    <source>
        <dbReference type="ARBA" id="ARBA00022448"/>
    </source>
</evidence>
<evidence type="ECO:0000313" key="5">
    <source>
        <dbReference type="EMBL" id="QUL99555.1"/>
    </source>
</evidence>
<accession>A0AAT9LI95</accession>
<dbReference type="Pfam" id="PF00005">
    <property type="entry name" value="ABC_tran"/>
    <property type="match status" value="1"/>
</dbReference>
<evidence type="ECO:0000259" key="4">
    <source>
        <dbReference type="PROSITE" id="PS50893"/>
    </source>
</evidence>
<keyword evidence="2" id="KW-0547">Nucleotide-binding</keyword>
<evidence type="ECO:0000256" key="3">
    <source>
        <dbReference type="ARBA" id="ARBA00022840"/>
    </source>
</evidence>
<dbReference type="GO" id="GO:0035435">
    <property type="term" value="P:phosphate ion transmembrane transport"/>
    <property type="evidence" value="ECO:0007669"/>
    <property type="project" value="InterPro"/>
</dbReference>
<dbReference type="CDD" id="cd03260">
    <property type="entry name" value="ABC_PstB_phosphate_transporter"/>
    <property type="match status" value="1"/>
</dbReference>